<reference evidence="12" key="1">
    <citation type="submission" date="2025-08" db="UniProtKB">
        <authorList>
            <consortium name="RefSeq"/>
        </authorList>
    </citation>
    <scope>IDENTIFICATION</scope>
</reference>
<evidence type="ECO:0000256" key="1">
    <source>
        <dbReference type="ARBA" id="ARBA00004435"/>
    </source>
</evidence>
<organism evidence="11 12">
    <name type="scientific">Echinops telfairi</name>
    <name type="common">Lesser hedgehog tenrec</name>
    <dbReference type="NCBI Taxonomy" id="9371"/>
    <lineage>
        <taxon>Eukaryota</taxon>
        <taxon>Metazoa</taxon>
        <taxon>Chordata</taxon>
        <taxon>Craniata</taxon>
        <taxon>Vertebrata</taxon>
        <taxon>Euteleostomi</taxon>
        <taxon>Mammalia</taxon>
        <taxon>Eutheria</taxon>
        <taxon>Afrotheria</taxon>
        <taxon>Tenrecidae</taxon>
        <taxon>Tenrecinae</taxon>
        <taxon>Echinops</taxon>
    </lineage>
</organism>
<name>A0ABM0J9F7_ECHTE</name>
<evidence type="ECO:0000256" key="10">
    <source>
        <dbReference type="SAM" id="Phobius"/>
    </source>
</evidence>
<evidence type="ECO:0000256" key="6">
    <source>
        <dbReference type="ARBA" id="ARBA00022692"/>
    </source>
</evidence>
<comment type="similarity">
    <text evidence="3">Belongs to the claudin family.</text>
</comment>
<keyword evidence="7" id="KW-0965">Cell junction</keyword>
<evidence type="ECO:0000256" key="5">
    <source>
        <dbReference type="ARBA" id="ARBA00022475"/>
    </source>
</evidence>
<gene>
    <name evidence="12" type="primary">LOC101648341</name>
</gene>
<proteinExistence type="inferred from homology"/>
<evidence type="ECO:0000256" key="7">
    <source>
        <dbReference type="ARBA" id="ARBA00022949"/>
    </source>
</evidence>
<dbReference type="PANTHER" id="PTHR12002">
    <property type="entry name" value="CLAUDIN"/>
    <property type="match status" value="1"/>
</dbReference>
<dbReference type="Gene3D" id="1.20.140.150">
    <property type="match status" value="1"/>
</dbReference>
<evidence type="ECO:0000256" key="4">
    <source>
        <dbReference type="ARBA" id="ARBA00022427"/>
    </source>
</evidence>
<evidence type="ECO:0000256" key="3">
    <source>
        <dbReference type="ARBA" id="ARBA00008295"/>
    </source>
</evidence>
<evidence type="ECO:0000256" key="8">
    <source>
        <dbReference type="ARBA" id="ARBA00022989"/>
    </source>
</evidence>
<evidence type="ECO:0000256" key="2">
    <source>
        <dbReference type="ARBA" id="ARBA00004651"/>
    </source>
</evidence>
<evidence type="ECO:0000313" key="11">
    <source>
        <dbReference type="Proteomes" id="UP000694863"/>
    </source>
</evidence>
<keyword evidence="4" id="KW-0796">Tight junction</keyword>
<keyword evidence="9 10" id="KW-0472">Membrane</keyword>
<evidence type="ECO:0000313" key="12">
    <source>
        <dbReference type="RefSeq" id="XP_004717829.2"/>
    </source>
</evidence>
<keyword evidence="5" id="KW-1003">Cell membrane</keyword>
<accession>A0ABM0J9F7</accession>
<dbReference type="GeneID" id="101648341"/>
<keyword evidence="6 10" id="KW-0812">Transmembrane</keyword>
<dbReference type="RefSeq" id="XP_004717829.2">
    <property type="nucleotide sequence ID" value="XM_004717772.2"/>
</dbReference>
<feature type="transmembrane region" description="Helical" evidence="10">
    <location>
        <begin position="121"/>
        <end position="142"/>
    </location>
</feature>
<comment type="subcellular location">
    <subcellularLocation>
        <location evidence="1">Cell junction</location>
        <location evidence="1">Tight junction</location>
    </subcellularLocation>
    <subcellularLocation>
        <location evidence="2">Cell membrane</location>
        <topology evidence="2">Multi-pass membrane protein</topology>
    </subcellularLocation>
</comment>
<protein>
    <submittedName>
        <fullName evidence="12">Claudin-25</fullName>
    </submittedName>
</protein>
<keyword evidence="8 10" id="KW-1133">Transmembrane helix</keyword>
<dbReference type="Proteomes" id="UP000694863">
    <property type="component" value="Unplaced"/>
</dbReference>
<dbReference type="InterPro" id="IPR006187">
    <property type="entry name" value="Claudin"/>
</dbReference>
<dbReference type="Pfam" id="PF00822">
    <property type="entry name" value="PMP22_Claudin"/>
    <property type="match status" value="1"/>
</dbReference>
<keyword evidence="11" id="KW-1185">Reference proteome</keyword>
<sequence>MRTRLLCFIQYAGLLVAVAGHVCSLVTLFLPQWLTFSSEFLEKETFMLGLWEACVTQDPGESVCKAYTNLLEISTDIRMARVLMCLAGAIGTFGFLTIIPGLTCLRYWGHLGSPFDRSMNIAGGAFFFLAGLTTLVPVSYMAHVTVQKFWSPKFTTYTPRWKYGSAMFCEDVHKAGFILTYDYDEHVWFQESYS</sequence>
<evidence type="ECO:0000256" key="9">
    <source>
        <dbReference type="ARBA" id="ARBA00023136"/>
    </source>
</evidence>
<feature type="transmembrane region" description="Helical" evidence="10">
    <location>
        <begin position="79"/>
        <end position="109"/>
    </location>
</feature>
<dbReference type="InterPro" id="IPR004031">
    <property type="entry name" value="PMP22/EMP/MP20/Claudin"/>
</dbReference>